<dbReference type="Proteomes" id="UP001549257">
    <property type="component" value="Unassembled WGS sequence"/>
</dbReference>
<sequence length="220" mass="23044">MTAGLSASAAGAVGVPVDPDADEARRLLLDELSKPEYREAQPTWFDRLATAIGDWLQSLTVGSAGGPPGIGLLIVILLVVVALVVAFLVFGLPRLSTRSRVTGSLFGDDARDAAAIRRAAESAAGRGDFALAITEMFRATARGLAERTVLSTTPGTTAHDFAQRAASAFPDFDDALRDAAVAFDEVRYLGRDGSATQYEAIAALERGLREARPVLDTVGG</sequence>
<dbReference type="EMBL" id="JBEPSJ010000004">
    <property type="protein sequence ID" value="MET4583479.1"/>
    <property type="molecule type" value="Genomic_DNA"/>
</dbReference>
<organism evidence="3 4">
    <name type="scientific">Conyzicola nivalis</name>
    <dbReference type="NCBI Taxonomy" id="1477021"/>
    <lineage>
        <taxon>Bacteria</taxon>
        <taxon>Bacillati</taxon>
        <taxon>Actinomycetota</taxon>
        <taxon>Actinomycetes</taxon>
        <taxon>Micrococcales</taxon>
        <taxon>Microbacteriaceae</taxon>
        <taxon>Conyzicola</taxon>
    </lineage>
</organism>
<dbReference type="RefSeq" id="WP_354025651.1">
    <property type="nucleotide sequence ID" value="NZ_JBEPSJ010000004.1"/>
</dbReference>
<evidence type="ECO:0000313" key="4">
    <source>
        <dbReference type="Proteomes" id="UP001549257"/>
    </source>
</evidence>
<keyword evidence="1" id="KW-1133">Transmembrane helix</keyword>
<evidence type="ECO:0000259" key="2">
    <source>
        <dbReference type="Pfam" id="PF13559"/>
    </source>
</evidence>
<name>A0ABV2QQY7_9MICO</name>
<dbReference type="Pfam" id="PF13559">
    <property type="entry name" value="DUF4129"/>
    <property type="match status" value="1"/>
</dbReference>
<keyword evidence="1" id="KW-0472">Membrane</keyword>
<proteinExistence type="predicted"/>
<evidence type="ECO:0000313" key="3">
    <source>
        <dbReference type="EMBL" id="MET4583479.1"/>
    </source>
</evidence>
<comment type="caution">
    <text evidence="3">The sequence shown here is derived from an EMBL/GenBank/DDBJ whole genome shotgun (WGS) entry which is preliminary data.</text>
</comment>
<feature type="domain" description="Protein-glutamine gamma-glutamyltransferase-like C-terminal" evidence="2">
    <location>
        <begin position="137"/>
        <end position="203"/>
    </location>
</feature>
<accession>A0ABV2QQY7</accession>
<reference evidence="3 4" key="1">
    <citation type="submission" date="2024-06" db="EMBL/GenBank/DDBJ databases">
        <title>Sorghum-associated microbial communities from plants grown in Nebraska, USA.</title>
        <authorList>
            <person name="Schachtman D."/>
        </authorList>
    </citation>
    <scope>NUCLEOTIDE SEQUENCE [LARGE SCALE GENOMIC DNA]</scope>
    <source>
        <strain evidence="3 4">2857</strain>
    </source>
</reference>
<dbReference type="InterPro" id="IPR025403">
    <property type="entry name" value="TgpA-like_C"/>
</dbReference>
<gene>
    <name evidence="3" type="ORF">ABIE21_003005</name>
</gene>
<keyword evidence="1" id="KW-0812">Transmembrane</keyword>
<keyword evidence="4" id="KW-1185">Reference proteome</keyword>
<feature type="transmembrane region" description="Helical" evidence="1">
    <location>
        <begin position="69"/>
        <end position="90"/>
    </location>
</feature>
<protein>
    <recommendedName>
        <fullName evidence="2">Protein-glutamine gamma-glutamyltransferase-like C-terminal domain-containing protein</fullName>
    </recommendedName>
</protein>
<evidence type="ECO:0000256" key="1">
    <source>
        <dbReference type="SAM" id="Phobius"/>
    </source>
</evidence>